<dbReference type="InterPro" id="IPR021533">
    <property type="entry name" value="PepSY-like"/>
</dbReference>
<feature type="domain" description="Putative beta-lactamase-inhibitor-like PepSY-like" evidence="2">
    <location>
        <begin position="25"/>
        <end position="73"/>
    </location>
</feature>
<dbReference type="SUPFAM" id="SSF160574">
    <property type="entry name" value="BT0923-like"/>
    <property type="match status" value="1"/>
</dbReference>
<evidence type="ECO:0000313" key="3">
    <source>
        <dbReference type="EMBL" id="PZR05639.1"/>
    </source>
</evidence>
<dbReference type="EMBL" id="QFQP01000043">
    <property type="protein sequence ID" value="PZR05639.1"/>
    <property type="molecule type" value="Genomic_DNA"/>
</dbReference>
<evidence type="ECO:0000259" key="2">
    <source>
        <dbReference type="Pfam" id="PF11396"/>
    </source>
</evidence>
<dbReference type="AlphaFoldDB" id="A0A2W5SQY6"/>
<proteinExistence type="predicted"/>
<dbReference type="Pfam" id="PF11396">
    <property type="entry name" value="PepSY_like"/>
    <property type="match status" value="2"/>
</dbReference>
<dbReference type="Gene3D" id="3.10.450.360">
    <property type="match status" value="1"/>
</dbReference>
<evidence type="ECO:0000313" key="4">
    <source>
        <dbReference type="Proteomes" id="UP000249061"/>
    </source>
</evidence>
<organism evidence="3 4">
    <name type="scientific">Archangium gephyra</name>
    <dbReference type="NCBI Taxonomy" id="48"/>
    <lineage>
        <taxon>Bacteria</taxon>
        <taxon>Pseudomonadati</taxon>
        <taxon>Myxococcota</taxon>
        <taxon>Myxococcia</taxon>
        <taxon>Myxococcales</taxon>
        <taxon>Cystobacterineae</taxon>
        <taxon>Archangiaceae</taxon>
        <taxon>Archangium</taxon>
    </lineage>
</organism>
<keyword evidence="1" id="KW-0732">Signal</keyword>
<accession>A0A2W5SQY6</accession>
<protein>
    <recommendedName>
        <fullName evidence="2">Putative beta-lactamase-inhibitor-like PepSY-like domain-containing protein</fullName>
    </recommendedName>
</protein>
<evidence type="ECO:0000256" key="1">
    <source>
        <dbReference type="SAM" id="SignalP"/>
    </source>
</evidence>
<feature type="chain" id="PRO_5016011496" description="Putative beta-lactamase-inhibitor-like PepSY-like domain-containing protein" evidence="1">
    <location>
        <begin position="27"/>
        <end position="165"/>
    </location>
</feature>
<reference evidence="3 4" key="1">
    <citation type="submission" date="2017-08" db="EMBL/GenBank/DDBJ databases">
        <title>Infants hospitalized years apart are colonized by the same room-sourced microbial strains.</title>
        <authorList>
            <person name="Brooks B."/>
            <person name="Olm M.R."/>
            <person name="Firek B.A."/>
            <person name="Baker R."/>
            <person name="Thomas B.C."/>
            <person name="Morowitz M.J."/>
            <person name="Banfield J.F."/>
        </authorList>
    </citation>
    <scope>NUCLEOTIDE SEQUENCE [LARGE SCALE GENOMIC DNA]</scope>
    <source>
        <strain evidence="3">S2_003_000_R2_14</strain>
    </source>
</reference>
<dbReference type="PROSITE" id="PS51257">
    <property type="entry name" value="PROKAR_LIPOPROTEIN"/>
    <property type="match status" value="1"/>
</dbReference>
<gene>
    <name evidence="3" type="ORF">DI536_31820</name>
</gene>
<comment type="caution">
    <text evidence="3">The sequence shown here is derived from an EMBL/GenBank/DDBJ whole genome shotgun (WGS) entry which is preliminary data.</text>
</comment>
<feature type="signal peptide" evidence="1">
    <location>
        <begin position="1"/>
        <end position="26"/>
    </location>
</feature>
<name>A0A2W5SQY6_9BACT</name>
<feature type="domain" description="Putative beta-lactamase-inhibitor-like PepSY-like" evidence="2">
    <location>
        <begin position="96"/>
        <end position="155"/>
    </location>
</feature>
<dbReference type="Proteomes" id="UP000249061">
    <property type="component" value="Unassembled WGS sequence"/>
</dbReference>
<sequence>MKEPFMKTVLVVVATTACLWSLAGRAADKLANSEVPDAVRAAVSKAYPDAASCVFERERRGAAVQYEAEFEIKEGDKTRRLSVEVSSQGVILAEEEQLRFEELPAPVKEAHRSSRFSKATVMGVERLTRDGKTSYEVQVRTARGLREIVYDERGAVPDAGNGPVR</sequence>